<accession>A0A2T0RP34</accession>
<dbReference type="InterPro" id="IPR010856">
    <property type="entry name" value="Gig2-like"/>
</dbReference>
<protein>
    <submittedName>
        <fullName evidence="1">Uncharacterized protein DUF1479</fullName>
    </submittedName>
</protein>
<organism evidence="1 2">
    <name type="scientific">Pseudosporangium ferrugineum</name>
    <dbReference type="NCBI Taxonomy" id="439699"/>
    <lineage>
        <taxon>Bacteria</taxon>
        <taxon>Bacillati</taxon>
        <taxon>Actinomycetota</taxon>
        <taxon>Actinomycetes</taxon>
        <taxon>Micromonosporales</taxon>
        <taxon>Micromonosporaceae</taxon>
        <taxon>Pseudosporangium</taxon>
    </lineage>
</organism>
<dbReference type="OrthoDB" id="5620327at2"/>
<comment type="caution">
    <text evidence="1">The sequence shown here is derived from an EMBL/GenBank/DDBJ whole genome shotgun (WGS) entry which is preliminary data.</text>
</comment>
<keyword evidence="2" id="KW-1185">Reference proteome</keyword>
<dbReference type="InterPro" id="IPR027443">
    <property type="entry name" value="IPNS-like_sf"/>
</dbReference>
<dbReference type="AlphaFoldDB" id="A0A2T0RP34"/>
<dbReference type="RefSeq" id="WP_106129825.1">
    <property type="nucleotide sequence ID" value="NZ_PVZG01000016.1"/>
</dbReference>
<proteinExistence type="predicted"/>
<gene>
    <name evidence="1" type="ORF">CLV70_116140</name>
</gene>
<dbReference type="Proteomes" id="UP000239209">
    <property type="component" value="Unassembled WGS sequence"/>
</dbReference>
<dbReference type="PANTHER" id="PTHR30613:SF1">
    <property type="entry name" value="DUF1479 DOMAIN PROTEIN (AFU_ORTHOLOGUE AFUA_5G09280)"/>
    <property type="match status" value="1"/>
</dbReference>
<sequence>MATAPTDMPAAIRAAKATLRARIGDYAGAFARAEAAVRAEVGDLVARRDAGEEIWPVVRFSDIAAGTVPADLVEAVRRRGCAVVKGTFPRARAEAWDAELVSYLDRNDFAGTYRYLDDGIFGGLAAGKPSIFPIYWSRPQMEAREDGNMVAVRSFLNSFWKHESQGRVWFDPTRDTAYPDRVRRREPGSNSAGLSAHTDSGSVERWLLPAYQNVFRHVFNGDVEAYDPWDGAYRTEVHEYESTVMCSAFRTFQGWTALSDMAPTEGVLHVVPIPAAMPYLLLRALQDDVADDDLCGAANGQALPISERWHPALVPALTPIPAVEPGDTVWWHGDMIHSVGAVQDQKGWGNVMYIPASPWCEKNAAYAARCGEAFLKGESPSDFAPENYETNWTGRPTLDDLGETGRAQLGLSRSSIRPVA</sequence>
<dbReference type="Pfam" id="PF07350">
    <property type="entry name" value="Gig2-like"/>
    <property type="match status" value="1"/>
</dbReference>
<dbReference type="SUPFAM" id="SSF51197">
    <property type="entry name" value="Clavaminate synthase-like"/>
    <property type="match status" value="1"/>
</dbReference>
<dbReference type="PANTHER" id="PTHR30613">
    <property type="entry name" value="UNCHARACTERIZED PROTEIN YBIU-RELATED"/>
    <property type="match status" value="1"/>
</dbReference>
<evidence type="ECO:0000313" key="2">
    <source>
        <dbReference type="Proteomes" id="UP000239209"/>
    </source>
</evidence>
<dbReference type="EMBL" id="PVZG01000016">
    <property type="protein sequence ID" value="PRY22880.1"/>
    <property type="molecule type" value="Genomic_DNA"/>
</dbReference>
<reference evidence="1 2" key="1">
    <citation type="submission" date="2018-03" db="EMBL/GenBank/DDBJ databases">
        <title>Genomic Encyclopedia of Archaeal and Bacterial Type Strains, Phase II (KMG-II): from individual species to whole genera.</title>
        <authorList>
            <person name="Goeker M."/>
        </authorList>
    </citation>
    <scope>NUCLEOTIDE SEQUENCE [LARGE SCALE GENOMIC DNA]</scope>
    <source>
        <strain evidence="1 2">DSM 45348</strain>
    </source>
</reference>
<evidence type="ECO:0000313" key="1">
    <source>
        <dbReference type="EMBL" id="PRY22880.1"/>
    </source>
</evidence>
<dbReference type="Gene3D" id="2.60.120.330">
    <property type="entry name" value="B-lactam Antibiotic, Isopenicillin N Synthase, Chain"/>
    <property type="match status" value="1"/>
</dbReference>
<name>A0A2T0RP34_9ACTN</name>